<evidence type="ECO:0000313" key="3">
    <source>
        <dbReference type="EMBL" id="OIV43994.1"/>
    </source>
</evidence>
<organism evidence="3 4">
    <name type="scientific">Flavobacterium johnsoniae</name>
    <name type="common">Cytophaga johnsonae</name>
    <dbReference type="NCBI Taxonomy" id="986"/>
    <lineage>
        <taxon>Bacteria</taxon>
        <taxon>Pseudomonadati</taxon>
        <taxon>Bacteroidota</taxon>
        <taxon>Flavobacteriia</taxon>
        <taxon>Flavobacteriales</taxon>
        <taxon>Flavobacteriaceae</taxon>
        <taxon>Flavobacterium</taxon>
    </lineage>
</organism>
<evidence type="ECO:0000256" key="1">
    <source>
        <dbReference type="SAM" id="SignalP"/>
    </source>
</evidence>
<feature type="domain" description="Outer membrane protein beta-barrel" evidence="2">
    <location>
        <begin position="19"/>
        <end position="188"/>
    </location>
</feature>
<dbReference type="RefSeq" id="WP_071634992.1">
    <property type="nucleotide sequence ID" value="NZ_MLFK01000001.1"/>
</dbReference>
<feature type="signal peptide" evidence="1">
    <location>
        <begin position="1"/>
        <end position="19"/>
    </location>
</feature>
<dbReference type="InterPro" id="IPR011250">
    <property type="entry name" value="OMP/PagP_B-barrel"/>
</dbReference>
<reference evidence="3 4" key="1">
    <citation type="submission" date="2016-10" db="EMBL/GenBank/DDBJ databases">
        <title>Draft Genome Sequence of Rhizobacteria Flavobacterium johnsoniae CI04.</title>
        <authorList>
            <person name="Bravo J.I."/>
            <person name="Lozano G.L."/>
            <person name="Handelsman J."/>
        </authorList>
    </citation>
    <scope>NUCLEOTIDE SEQUENCE [LARGE SCALE GENOMIC DNA]</scope>
    <source>
        <strain evidence="3 4">CI04</strain>
    </source>
</reference>
<dbReference type="Pfam" id="PF13568">
    <property type="entry name" value="OMP_b-brl_2"/>
    <property type="match status" value="1"/>
</dbReference>
<evidence type="ECO:0000259" key="2">
    <source>
        <dbReference type="Pfam" id="PF13568"/>
    </source>
</evidence>
<keyword evidence="1" id="KW-0732">Signal</keyword>
<sequence>MKKIILAAIAIMLFEFVSAQETRFGIKGGANLSSWTGDTNNVNLNPKFGFVIGGFSEIKLTDKFALQPELNYSTQGTKLDNFVFLQNLHFDDFELPTADIKWNLAYLNIPVMFKYYIVNKFNIEAGPQIGILLSAKTKTKIEGINQTSEMDVKDFFKSIDFGLNFGASYDFTENVSIGARYNLGLSNIAKTIDGDKSKLHNSVLALSLAYKF</sequence>
<dbReference type="EMBL" id="MLFK01000001">
    <property type="protein sequence ID" value="OIV43994.1"/>
    <property type="molecule type" value="Genomic_DNA"/>
</dbReference>
<feature type="chain" id="PRO_5009644528" description="Outer membrane protein beta-barrel domain-containing protein" evidence="1">
    <location>
        <begin position="20"/>
        <end position="212"/>
    </location>
</feature>
<protein>
    <recommendedName>
        <fullName evidence="2">Outer membrane protein beta-barrel domain-containing protein</fullName>
    </recommendedName>
</protein>
<evidence type="ECO:0000313" key="4">
    <source>
        <dbReference type="Proteomes" id="UP000182826"/>
    </source>
</evidence>
<accession>A0A1J7CWN1</accession>
<dbReference type="SUPFAM" id="SSF56925">
    <property type="entry name" value="OMPA-like"/>
    <property type="match status" value="1"/>
</dbReference>
<dbReference type="AlphaFoldDB" id="A0A1J7CWN1"/>
<gene>
    <name evidence="3" type="ORF">BKM63_02000</name>
</gene>
<comment type="caution">
    <text evidence="3">The sequence shown here is derived from an EMBL/GenBank/DDBJ whole genome shotgun (WGS) entry which is preliminary data.</text>
</comment>
<keyword evidence="4" id="KW-1185">Reference proteome</keyword>
<dbReference type="InterPro" id="IPR025665">
    <property type="entry name" value="Beta-barrel_OMP_2"/>
</dbReference>
<dbReference type="Proteomes" id="UP000182826">
    <property type="component" value="Unassembled WGS sequence"/>
</dbReference>
<dbReference type="Gene3D" id="2.40.160.20">
    <property type="match status" value="1"/>
</dbReference>
<proteinExistence type="predicted"/>
<dbReference type="OrthoDB" id="947434at2"/>
<name>A0A1J7CWN1_FLAJO</name>